<evidence type="ECO:0000313" key="2">
    <source>
        <dbReference type="EMBL" id="ASK64001.1"/>
    </source>
</evidence>
<dbReference type="KEGG" id="vil:CFK37_18490"/>
<organism evidence="2 3">
    <name type="scientific">Virgibacillus phasianinus</name>
    <dbReference type="NCBI Taxonomy" id="2017483"/>
    <lineage>
        <taxon>Bacteria</taxon>
        <taxon>Bacillati</taxon>
        <taxon>Bacillota</taxon>
        <taxon>Bacilli</taxon>
        <taxon>Bacillales</taxon>
        <taxon>Bacillaceae</taxon>
        <taxon>Virgibacillus</taxon>
    </lineage>
</organism>
<keyword evidence="3" id="KW-1185">Reference proteome</keyword>
<accession>A0A220U810</accession>
<dbReference type="GO" id="GO:0043190">
    <property type="term" value="C:ATP-binding cassette (ABC) transporter complex"/>
    <property type="evidence" value="ECO:0007669"/>
    <property type="project" value="InterPro"/>
</dbReference>
<feature type="domain" description="ABC-type glycine betaine transport system substrate-binding" evidence="1">
    <location>
        <begin position="37"/>
        <end position="316"/>
    </location>
</feature>
<dbReference type="OrthoDB" id="9801163at2"/>
<dbReference type="Pfam" id="PF04069">
    <property type="entry name" value="OpuAC"/>
    <property type="match status" value="1"/>
</dbReference>
<dbReference type="SUPFAM" id="SSF53850">
    <property type="entry name" value="Periplasmic binding protein-like II"/>
    <property type="match status" value="1"/>
</dbReference>
<sequence>MKHKWTFIWSAMLCLLIGLGIYSSATSEDKGQASNGTIVFADAGWDSIRVHNQIAGFIIENGYDYNTDVINGSTSATFTGLRNGEIDAYMEIWINNLKKPYNEAKEAGDIVTLGTNFKTDKQGFFVPTYMIEGDPEKGIEPMAPDLKSVKDLAKYAELFEDPADPTKGRIIGGYSGSVAQEIMKQKVKTYGLDENFNYFTPGSAAALSTSIVKAFKNHEPWVGYYWTPTWITSKYDMTMLKEPEYDQEIWNKNYGTAFPVDKIYIAVNSDLPERAPKVVDFLKNYKTSSELTGEALVYMQDNNAEAKDAAEWWLKKHQDLWSKWVPADVARKVKSAL</sequence>
<dbReference type="EMBL" id="CP022315">
    <property type="protein sequence ID" value="ASK64001.1"/>
    <property type="molecule type" value="Genomic_DNA"/>
</dbReference>
<evidence type="ECO:0000259" key="1">
    <source>
        <dbReference type="Pfam" id="PF04069"/>
    </source>
</evidence>
<dbReference type="InterPro" id="IPR007210">
    <property type="entry name" value="ABC_Gly_betaine_transp_sub-bd"/>
</dbReference>
<reference evidence="2 3" key="1">
    <citation type="submission" date="2017-07" db="EMBL/GenBank/DDBJ databases">
        <title>Virgibacillus sp. LM2416.</title>
        <authorList>
            <person name="Tak E.J."/>
            <person name="Bae J.-W."/>
        </authorList>
    </citation>
    <scope>NUCLEOTIDE SEQUENCE [LARGE SCALE GENOMIC DNA]</scope>
    <source>
        <strain evidence="2 3">LM2416</strain>
    </source>
</reference>
<dbReference type="CDD" id="cd13641">
    <property type="entry name" value="PBP2_HisX_like"/>
    <property type="match status" value="1"/>
</dbReference>
<dbReference type="RefSeq" id="WP_089063259.1">
    <property type="nucleotide sequence ID" value="NZ_CP022315.1"/>
</dbReference>
<evidence type="ECO:0000313" key="3">
    <source>
        <dbReference type="Proteomes" id="UP000198312"/>
    </source>
</evidence>
<protein>
    <submittedName>
        <fullName evidence="2">ABC transporter substrate-binding protein</fullName>
    </submittedName>
</protein>
<dbReference type="Gene3D" id="3.40.190.10">
    <property type="entry name" value="Periplasmic binding protein-like II"/>
    <property type="match status" value="1"/>
</dbReference>
<dbReference type="AlphaFoldDB" id="A0A220U810"/>
<dbReference type="GO" id="GO:0022857">
    <property type="term" value="F:transmembrane transporter activity"/>
    <property type="evidence" value="ECO:0007669"/>
    <property type="project" value="InterPro"/>
</dbReference>
<proteinExistence type="predicted"/>
<gene>
    <name evidence="2" type="ORF">CFK37_18490</name>
</gene>
<name>A0A220U810_9BACI</name>
<dbReference type="Gene3D" id="3.40.190.100">
    <property type="entry name" value="Glycine betaine-binding periplasmic protein, domain 2"/>
    <property type="match status" value="1"/>
</dbReference>
<dbReference type="Proteomes" id="UP000198312">
    <property type="component" value="Chromosome"/>
</dbReference>